<keyword evidence="3" id="KW-1185">Reference proteome</keyword>
<dbReference type="Proteomes" id="UP000800094">
    <property type="component" value="Unassembled WGS sequence"/>
</dbReference>
<evidence type="ECO:0000313" key="2">
    <source>
        <dbReference type="EMBL" id="KAF2246185.1"/>
    </source>
</evidence>
<sequence length="830" mass="93227">MAYQCEPQWCFETLGPSTHTHPSPELVPHTELKSLQQLFADIALDLTLRGLPGADKWKVTDMYCPEVRRSPFTDKHYVIHLDVVSCWKGLSFCQAAELAFWDRLFREVLESHVLEVLRIVLMQHLRETSASTDQPRIMSCLVECLSSKTTRLIDIDIWRLVHNMITSFYEHPSACASFTWFVSSGDLPAMVYNFLRTRDCFLDAFPRPCLSTTLSYEHSETELHILGNVEWQPPDIGFHKLPIMLSSGAEYRIEPTHNDVDLGNICGPRFSKFPCQPEFAIQSDSLPLKWDHDLRCFRAIVPGEDFGSPVKESRSRSTPTFKVLQAHLRSRLSQDFLLKLYTKTKIVEEAKTTFSAKLITRFPSNVRFERTSRYIIKLEILEPRTSARGKECRGDSLASNPESLYGVGSSAPESHRADEVPPYEEPIRATPTTRARSWLPSYSNAPASERGCRIADDQASMPLDSSPDTSSVDRDIEAARTLPQQRPLPPGVSGSPGTAKQEQDSRAAAGKEDTQLRPEHAVFAFDGLCLSSEESNMLKESTQAAARASAAKRTIEPDMKRGVVPFTTRLAEVARHAVPKKRKASKQVPLSSMFESSSAFQSERLALDKFEHLDLEIGAKRQRINDSKDSSIALHASSSADVDAEVEIDWDDEHMSNLAKITTRCLGKAATISSPAAKSPGWYKRLSERMETCDEPPLSRSKSRAYEATDSNVMPSLRKRGSVKRMVFPRHKKYDSASPYPTPGNSADSASDSDRSMNQFEIVNNYLEFRDNREKRGQLDGATSEDSDERKAYESIFMEDSQEEGWSTEASNNEVSDMSADFERVSLVAS</sequence>
<feature type="compositionally biased region" description="Basic and acidic residues" evidence="1">
    <location>
        <begin position="501"/>
        <end position="517"/>
    </location>
</feature>
<feature type="compositionally biased region" description="Basic residues" evidence="1">
    <location>
        <begin position="717"/>
        <end position="733"/>
    </location>
</feature>
<feature type="region of interest" description="Disordered" evidence="1">
    <location>
        <begin position="480"/>
        <end position="517"/>
    </location>
</feature>
<gene>
    <name evidence="2" type="ORF">BU26DRAFT_64320</name>
</gene>
<evidence type="ECO:0000256" key="1">
    <source>
        <dbReference type="SAM" id="MobiDB-lite"/>
    </source>
</evidence>
<organism evidence="2 3">
    <name type="scientific">Trematosphaeria pertusa</name>
    <dbReference type="NCBI Taxonomy" id="390896"/>
    <lineage>
        <taxon>Eukaryota</taxon>
        <taxon>Fungi</taxon>
        <taxon>Dikarya</taxon>
        <taxon>Ascomycota</taxon>
        <taxon>Pezizomycotina</taxon>
        <taxon>Dothideomycetes</taxon>
        <taxon>Pleosporomycetidae</taxon>
        <taxon>Pleosporales</taxon>
        <taxon>Massarineae</taxon>
        <taxon>Trematosphaeriaceae</taxon>
        <taxon>Trematosphaeria</taxon>
    </lineage>
</organism>
<dbReference type="GeneID" id="54589463"/>
<dbReference type="OrthoDB" id="5330058at2759"/>
<feature type="region of interest" description="Disordered" evidence="1">
    <location>
        <begin position="773"/>
        <end position="830"/>
    </location>
</feature>
<dbReference type="RefSeq" id="XP_033681189.1">
    <property type="nucleotide sequence ID" value="XM_033836133.1"/>
</dbReference>
<proteinExistence type="predicted"/>
<dbReference type="EMBL" id="ML987199">
    <property type="protein sequence ID" value="KAF2246185.1"/>
    <property type="molecule type" value="Genomic_DNA"/>
</dbReference>
<reference evidence="2" key="1">
    <citation type="journal article" date="2020" name="Stud. Mycol.">
        <title>101 Dothideomycetes genomes: a test case for predicting lifestyles and emergence of pathogens.</title>
        <authorList>
            <person name="Haridas S."/>
            <person name="Albert R."/>
            <person name="Binder M."/>
            <person name="Bloem J."/>
            <person name="Labutti K."/>
            <person name="Salamov A."/>
            <person name="Andreopoulos B."/>
            <person name="Baker S."/>
            <person name="Barry K."/>
            <person name="Bills G."/>
            <person name="Bluhm B."/>
            <person name="Cannon C."/>
            <person name="Castanera R."/>
            <person name="Culley D."/>
            <person name="Daum C."/>
            <person name="Ezra D."/>
            <person name="Gonzalez J."/>
            <person name="Henrissat B."/>
            <person name="Kuo A."/>
            <person name="Liang C."/>
            <person name="Lipzen A."/>
            <person name="Lutzoni F."/>
            <person name="Magnuson J."/>
            <person name="Mondo S."/>
            <person name="Nolan M."/>
            <person name="Ohm R."/>
            <person name="Pangilinan J."/>
            <person name="Park H.-J."/>
            <person name="Ramirez L."/>
            <person name="Alfaro M."/>
            <person name="Sun H."/>
            <person name="Tritt A."/>
            <person name="Yoshinaga Y."/>
            <person name="Zwiers L.-H."/>
            <person name="Turgeon B."/>
            <person name="Goodwin S."/>
            <person name="Spatafora J."/>
            <person name="Crous P."/>
            <person name="Grigoriev I."/>
        </authorList>
    </citation>
    <scope>NUCLEOTIDE SEQUENCE</scope>
    <source>
        <strain evidence="2">CBS 122368</strain>
    </source>
</reference>
<evidence type="ECO:0000313" key="3">
    <source>
        <dbReference type="Proteomes" id="UP000800094"/>
    </source>
</evidence>
<feature type="region of interest" description="Disordered" evidence="1">
    <location>
        <begin position="692"/>
        <end position="756"/>
    </location>
</feature>
<feature type="compositionally biased region" description="Polar residues" evidence="1">
    <location>
        <begin position="804"/>
        <end position="816"/>
    </location>
</feature>
<feature type="region of interest" description="Disordered" evidence="1">
    <location>
        <begin position="388"/>
        <end position="450"/>
    </location>
</feature>
<feature type="compositionally biased region" description="Polar residues" evidence="1">
    <location>
        <begin position="430"/>
        <end position="446"/>
    </location>
</feature>
<accession>A0A6A6I6N5</accession>
<dbReference type="AlphaFoldDB" id="A0A6A6I6N5"/>
<name>A0A6A6I6N5_9PLEO</name>
<protein>
    <submittedName>
        <fullName evidence="2">Uncharacterized protein</fullName>
    </submittedName>
</protein>